<evidence type="ECO:0000256" key="1">
    <source>
        <dbReference type="ARBA" id="ARBA00006281"/>
    </source>
</evidence>
<dbReference type="PANTHER" id="PTHR12689:SF4">
    <property type="entry name" value="PROTEIN AAR2 HOMOLOG"/>
    <property type="match status" value="1"/>
</dbReference>
<dbReference type="Proteomes" id="UP001600064">
    <property type="component" value="Unassembled WGS sequence"/>
</dbReference>
<protein>
    <submittedName>
        <fullName evidence="5">Uncharacterized protein</fullName>
    </submittedName>
</protein>
<dbReference type="Pfam" id="PF20981">
    <property type="entry name" value="AAR2_1st"/>
    <property type="match status" value="1"/>
</dbReference>
<dbReference type="Gene3D" id="1.25.40.550">
    <property type="entry name" value="Aar2, C-terminal domain-like"/>
    <property type="match status" value="1"/>
</dbReference>
<dbReference type="InterPro" id="IPR033648">
    <property type="entry name" value="AAR2_C"/>
</dbReference>
<accession>A0ABR4DRN4</accession>
<comment type="similarity">
    <text evidence="1">Belongs to the AAR2 family.</text>
</comment>
<dbReference type="InterPro" id="IPR038514">
    <property type="entry name" value="AAR2_C_sf"/>
</dbReference>
<proteinExistence type="inferred from homology"/>
<dbReference type="CDD" id="cd13777">
    <property type="entry name" value="Aar2_N"/>
    <property type="match status" value="1"/>
</dbReference>
<dbReference type="GeneID" id="98122094"/>
<dbReference type="Pfam" id="PF05282">
    <property type="entry name" value="AAR2"/>
    <property type="match status" value="1"/>
</dbReference>
<reference evidence="5 6" key="1">
    <citation type="journal article" date="2024" name="Commun. Biol.">
        <title>Comparative genomic analysis of thermophilic fungi reveals convergent evolutionary adaptations and gene losses.</title>
        <authorList>
            <person name="Steindorff A.S."/>
            <person name="Aguilar-Pontes M.V."/>
            <person name="Robinson A.J."/>
            <person name="Andreopoulos B."/>
            <person name="LaButti K."/>
            <person name="Kuo A."/>
            <person name="Mondo S."/>
            <person name="Riley R."/>
            <person name="Otillar R."/>
            <person name="Haridas S."/>
            <person name="Lipzen A."/>
            <person name="Grimwood J."/>
            <person name="Schmutz J."/>
            <person name="Clum A."/>
            <person name="Reid I.D."/>
            <person name="Moisan M.C."/>
            <person name="Butler G."/>
            <person name="Nguyen T.T.M."/>
            <person name="Dewar K."/>
            <person name="Conant G."/>
            <person name="Drula E."/>
            <person name="Henrissat B."/>
            <person name="Hansel C."/>
            <person name="Singer S."/>
            <person name="Hutchinson M.I."/>
            <person name="de Vries R.P."/>
            <person name="Natvig D.O."/>
            <person name="Powell A.J."/>
            <person name="Tsang A."/>
            <person name="Grigoriev I.V."/>
        </authorList>
    </citation>
    <scope>NUCLEOTIDE SEQUENCE [LARGE SCALE GENOMIC DNA]</scope>
    <source>
        <strain evidence="5 6">ATCC 22073</strain>
    </source>
</reference>
<evidence type="ECO:0000313" key="5">
    <source>
        <dbReference type="EMBL" id="KAL2271934.1"/>
    </source>
</evidence>
<evidence type="ECO:0000256" key="2">
    <source>
        <dbReference type="SAM" id="MobiDB-lite"/>
    </source>
</evidence>
<gene>
    <name evidence="5" type="ORF">VTJ83DRAFT_1305</name>
</gene>
<dbReference type="PANTHER" id="PTHR12689">
    <property type="entry name" value="A1 CISTRON SPLICING FACTOR AAR2-RELATED"/>
    <property type="match status" value="1"/>
</dbReference>
<comment type="caution">
    <text evidence="5">The sequence shown here is derived from an EMBL/GenBank/DDBJ whole genome shotgun (WGS) entry which is preliminary data.</text>
</comment>
<name>A0ABR4DRN4_9PEZI</name>
<dbReference type="InterPro" id="IPR033647">
    <property type="entry name" value="Aar2_N"/>
</dbReference>
<evidence type="ECO:0000259" key="3">
    <source>
        <dbReference type="Pfam" id="PF05282"/>
    </source>
</evidence>
<evidence type="ECO:0000313" key="6">
    <source>
        <dbReference type="Proteomes" id="UP001600064"/>
    </source>
</evidence>
<dbReference type="Gene3D" id="2.60.34.20">
    <property type="match status" value="1"/>
</dbReference>
<dbReference type="EMBL" id="JAZGUE010000001">
    <property type="protein sequence ID" value="KAL2271934.1"/>
    <property type="molecule type" value="Genomic_DNA"/>
</dbReference>
<sequence>MAAPKAESEIPGAGDVFRTLNLPDKFMVGLDTMALTTSKSLAGFRDIPPGPHFLWVQQPEGVSRCGYWFVTSKTHRAVRVKEWDGYNETLGDVSSASRDSSLESVYSGLKPYALHNRSSSTGVHWSLGDPLPEWARAPERLWSALTSAISLEALARFTGKKGVNEVFVDSTDVRRDEDGPVNAPQVDNAGSGLSFFFLQDFRDLQVLELGGNRSRGRSEDTSARVEVLLSNNSNCSSSSSSTSNPHDNNQITEREILAELQLTFLTGTHLGNAACLEQWWNLLLKILLRAYRVAATRPQFAAGVIRTLHAQLLYTEHYFGTSSSSGPSGLNDKTTEEIRGTRNGPSSDRPIFQYKPHNRKKLYRALIEYKRRVGGLVSALGNGATAEHRAVMEAFEELEVWLWRWNWDLRAEAAAEKVATTAVNRGSGDEMMWNSEDEEDEQPVVVELDENGREVGLVSFRD</sequence>
<dbReference type="InterPro" id="IPR007946">
    <property type="entry name" value="AAR2"/>
</dbReference>
<feature type="domain" description="AAR2 N-terminal" evidence="4">
    <location>
        <begin position="19"/>
        <end position="159"/>
    </location>
</feature>
<organism evidence="5 6">
    <name type="scientific">Remersonia thermophila</name>
    <dbReference type="NCBI Taxonomy" id="72144"/>
    <lineage>
        <taxon>Eukaryota</taxon>
        <taxon>Fungi</taxon>
        <taxon>Dikarya</taxon>
        <taxon>Ascomycota</taxon>
        <taxon>Pezizomycotina</taxon>
        <taxon>Sordariomycetes</taxon>
        <taxon>Sordariomycetidae</taxon>
        <taxon>Sordariales</taxon>
        <taxon>Sordariales incertae sedis</taxon>
        <taxon>Remersonia</taxon>
    </lineage>
</organism>
<dbReference type="CDD" id="cd13778">
    <property type="entry name" value="Aar2_C"/>
    <property type="match status" value="1"/>
</dbReference>
<dbReference type="InterPro" id="IPR038516">
    <property type="entry name" value="AAR2_N_sf"/>
</dbReference>
<keyword evidence="6" id="KW-1185">Reference proteome</keyword>
<feature type="domain" description="AAR2 C-terminal" evidence="3">
    <location>
        <begin position="218"/>
        <end position="409"/>
    </location>
</feature>
<evidence type="ECO:0000259" key="4">
    <source>
        <dbReference type="Pfam" id="PF20981"/>
    </source>
</evidence>
<feature type="compositionally biased region" description="Polar residues" evidence="2">
    <location>
        <begin position="321"/>
        <end position="332"/>
    </location>
</feature>
<dbReference type="RefSeq" id="XP_070870658.1">
    <property type="nucleotide sequence ID" value="XM_071007450.1"/>
</dbReference>
<feature type="region of interest" description="Disordered" evidence="2">
    <location>
        <begin position="321"/>
        <end position="351"/>
    </location>
</feature>